<gene>
    <name evidence="1" type="ORF">KUF71_013488</name>
</gene>
<reference evidence="1" key="2">
    <citation type="journal article" date="2023" name="BMC Genomics">
        <title>Pest status, molecular evolution, and epigenetic factors derived from the genome assembly of Frankliniella fusca, a thysanopteran phytovirus vector.</title>
        <authorList>
            <person name="Catto M.A."/>
            <person name="Labadie P.E."/>
            <person name="Jacobson A.L."/>
            <person name="Kennedy G.G."/>
            <person name="Srinivasan R."/>
            <person name="Hunt B.G."/>
        </authorList>
    </citation>
    <scope>NUCLEOTIDE SEQUENCE</scope>
    <source>
        <strain evidence="1">PL_HMW_Pooled</strain>
    </source>
</reference>
<accession>A0AAE1LM29</accession>
<proteinExistence type="predicted"/>
<dbReference type="Proteomes" id="UP001219518">
    <property type="component" value="Unassembled WGS sequence"/>
</dbReference>
<dbReference type="AlphaFoldDB" id="A0AAE1LM29"/>
<protein>
    <submittedName>
        <fullName evidence="1">Uncharacterized transposon-derived protein</fullName>
    </submittedName>
</protein>
<evidence type="ECO:0000313" key="2">
    <source>
        <dbReference type="Proteomes" id="UP001219518"/>
    </source>
</evidence>
<dbReference type="GO" id="GO:0003676">
    <property type="term" value="F:nucleic acid binding"/>
    <property type="evidence" value="ECO:0007669"/>
    <property type="project" value="InterPro"/>
</dbReference>
<reference evidence="1" key="1">
    <citation type="submission" date="2021-07" db="EMBL/GenBank/DDBJ databases">
        <authorList>
            <person name="Catto M.A."/>
            <person name="Jacobson A."/>
            <person name="Kennedy G."/>
            <person name="Labadie P."/>
            <person name="Hunt B.G."/>
            <person name="Srinivasan R."/>
        </authorList>
    </citation>
    <scope>NUCLEOTIDE SEQUENCE</scope>
    <source>
        <strain evidence="1">PL_HMW_Pooled</strain>
        <tissue evidence="1">Head</tissue>
    </source>
</reference>
<organism evidence="1 2">
    <name type="scientific">Frankliniella fusca</name>
    <dbReference type="NCBI Taxonomy" id="407009"/>
    <lineage>
        <taxon>Eukaryota</taxon>
        <taxon>Metazoa</taxon>
        <taxon>Ecdysozoa</taxon>
        <taxon>Arthropoda</taxon>
        <taxon>Hexapoda</taxon>
        <taxon>Insecta</taxon>
        <taxon>Pterygota</taxon>
        <taxon>Neoptera</taxon>
        <taxon>Paraneoptera</taxon>
        <taxon>Thysanoptera</taxon>
        <taxon>Terebrantia</taxon>
        <taxon>Thripoidea</taxon>
        <taxon>Thripidae</taxon>
        <taxon>Frankliniella</taxon>
    </lineage>
</organism>
<evidence type="ECO:0000313" key="1">
    <source>
        <dbReference type="EMBL" id="KAK3925281.1"/>
    </source>
</evidence>
<keyword evidence="2" id="KW-1185">Reference proteome</keyword>
<dbReference type="InterPro" id="IPR036397">
    <property type="entry name" value="RNaseH_sf"/>
</dbReference>
<comment type="caution">
    <text evidence="1">The sequence shown here is derived from an EMBL/GenBank/DDBJ whole genome shotgun (WGS) entry which is preliminary data.</text>
</comment>
<name>A0AAE1LM29_9NEOP</name>
<dbReference type="EMBL" id="JAHWGI010001226">
    <property type="protein sequence ID" value="KAK3925281.1"/>
    <property type="molecule type" value="Genomic_DNA"/>
</dbReference>
<feature type="non-terminal residue" evidence="1">
    <location>
        <position position="54"/>
    </location>
</feature>
<sequence length="54" mass="6179">MCITSPLTLRLTERLGNSRMLRSLKKDNDGFSYILCVIDVFSKFAWAVPLKDKS</sequence>
<dbReference type="Gene3D" id="3.30.420.10">
    <property type="entry name" value="Ribonuclease H-like superfamily/Ribonuclease H"/>
    <property type="match status" value="1"/>
</dbReference>